<dbReference type="PROSITE" id="PS51371">
    <property type="entry name" value="CBS"/>
    <property type="match status" value="1"/>
</dbReference>
<dbReference type="Pfam" id="PF01226">
    <property type="entry name" value="Form_Nir_trans"/>
    <property type="match status" value="1"/>
</dbReference>
<feature type="transmembrane region" description="Helical" evidence="8">
    <location>
        <begin position="171"/>
        <end position="193"/>
    </location>
</feature>
<evidence type="ECO:0000256" key="7">
    <source>
        <dbReference type="PROSITE-ProRule" id="PRU00703"/>
    </source>
</evidence>
<dbReference type="PROSITE" id="PS01005">
    <property type="entry name" value="FORMATE_NITRITE_TP_1"/>
    <property type="match status" value="1"/>
</dbReference>
<dbReference type="Pfam" id="PF00571">
    <property type="entry name" value="CBS"/>
    <property type="match status" value="1"/>
</dbReference>
<feature type="domain" description="CBS" evidence="9">
    <location>
        <begin position="361"/>
        <end position="417"/>
    </location>
</feature>
<evidence type="ECO:0000256" key="2">
    <source>
        <dbReference type="ARBA" id="ARBA00022692"/>
    </source>
</evidence>
<dbReference type="GO" id="GO:0015499">
    <property type="term" value="F:formate transmembrane transporter activity"/>
    <property type="evidence" value="ECO:0007669"/>
    <property type="project" value="UniProtKB-UniRule"/>
</dbReference>
<dbReference type="GO" id="GO:0005886">
    <property type="term" value="C:plasma membrane"/>
    <property type="evidence" value="ECO:0007669"/>
    <property type="project" value="UniProtKB-UniRule"/>
</dbReference>
<evidence type="ECO:0000313" key="11">
    <source>
        <dbReference type="Proteomes" id="UP000198233"/>
    </source>
</evidence>
<evidence type="ECO:0000256" key="6">
    <source>
        <dbReference type="NCBIfam" id="TIGR04060"/>
    </source>
</evidence>
<organism evidence="10 11">
    <name type="scientific">Shewanella marisflavi</name>
    <dbReference type="NCBI Taxonomy" id="260364"/>
    <lineage>
        <taxon>Bacteria</taxon>
        <taxon>Pseudomonadati</taxon>
        <taxon>Pseudomonadota</taxon>
        <taxon>Gammaproteobacteria</taxon>
        <taxon>Alteromonadales</taxon>
        <taxon>Shewanellaceae</taxon>
        <taxon>Shewanella</taxon>
    </lineage>
</organism>
<dbReference type="KEGG" id="smav:CFF01_07365"/>
<dbReference type="RefSeq" id="WP_088904371.1">
    <property type="nucleotide sequence ID" value="NZ_CP022272.1"/>
</dbReference>
<dbReference type="InterPro" id="IPR000644">
    <property type="entry name" value="CBS_dom"/>
</dbReference>
<dbReference type="Gene3D" id="1.20.1080.10">
    <property type="entry name" value="Glycerol uptake facilitator protein"/>
    <property type="match status" value="1"/>
</dbReference>
<dbReference type="NCBIfam" id="TIGR04060">
    <property type="entry name" value="formate_focA"/>
    <property type="match status" value="1"/>
</dbReference>
<dbReference type="Gene3D" id="3.10.580.10">
    <property type="entry name" value="CBS-domain"/>
    <property type="match status" value="1"/>
</dbReference>
<dbReference type="InterPro" id="IPR000292">
    <property type="entry name" value="For/NO2_transpt"/>
</dbReference>
<keyword evidence="4 8" id="KW-0472">Membrane</keyword>
<comment type="similarity">
    <text evidence="5">Belongs to the FNT transporter (TC 1.A.16) family.</text>
</comment>
<dbReference type="InterPro" id="IPR023999">
    <property type="entry name" value="Formate_transptr_FocA"/>
</dbReference>
<evidence type="ECO:0000256" key="4">
    <source>
        <dbReference type="ARBA" id="ARBA00023136"/>
    </source>
</evidence>
<evidence type="ECO:0000256" key="1">
    <source>
        <dbReference type="ARBA" id="ARBA00004141"/>
    </source>
</evidence>
<feature type="transmembrane region" description="Helical" evidence="8">
    <location>
        <begin position="262"/>
        <end position="287"/>
    </location>
</feature>
<dbReference type="AlphaFoldDB" id="A0AAC9TZH2"/>
<feature type="transmembrane region" description="Helical" evidence="8">
    <location>
        <begin position="128"/>
        <end position="150"/>
    </location>
</feature>
<dbReference type="PANTHER" id="PTHR30520">
    <property type="entry name" value="FORMATE TRANSPORTER-RELATED"/>
    <property type="match status" value="1"/>
</dbReference>
<evidence type="ECO:0000256" key="3">
    <source>
        <dbReference type="ARBA" id="ARBA00022989"/>
    </source>
</evidence>
<evidence type="ECO:0000256" key="5">
    <source>
        <dbReference type="ARBA" id="ARBA00049660"/>
    </source>
</evidence>
<dbReference type="InterPro" id="IPR023271">
    <property type="entry name" value="Aquaporin-like"/>
</dbReference>
<comment type="subcellular location">
    <subcellularLocation>
        <location evidence="1">Membrane</location>
        <topology evidence="1">Multi-pass membrane protein</topology>
    </subcellularLocation>
</comment>
<dbReference type="Proteomes" id="UP000198233">
    <property type="component" value="Chromosome"/>
</dbReference>
<feature type="transmembrane region" description="Helical" evidence="8">
    <location>
        <begin position="199"/>
        <end position="217"/>
    </location>
</feature>
<dbReference type="NCBIfam" id="TIGR00790">
    <property type="entry name" value="fnt"/>
    <property type="match status" value="1"/>
</dbReference>
<name>A0AAC9TZH2_9GAMM</name>
<protein>
    <recommendedName>
        <fullName evidence="6">Formate transporter FocA</fullName>
    </recommendedName>
</protein>
<accession>A0AAC9TZH2</accession>
<reference evidence="10 11" key="1">
    <citation type="submission" date="2017-06" db="EMBL/GenBank/DDBJ databases">
        <title>Complete genome sequence of Shewanella marisflavi EP1 associated with anaerobic 2,4-dinitrotoluene reduction and salt tolerance.</title>
        <authorList>
            <person name="Huang J."/>
        </authorList>
    </citation>
    <scope>NUCLEOTIDE SEQUENCE [LARGE SCALE GENOMIC DNA]</scope>
    <source>
        <strain evidence="10 11">EP1</strain>
    </source>
</reference>
<gene>
    <name evidence="10" type="primary">focA</name>
    <name evidence="10" type="ORF">CFF01_07365</name>
</gene>
<dbReference type="PANTHER" id="PTHR30520:SF6">
    <property type="entry name" value="FORMATE_NITRATE FAMILY TRANSPORTER (EUROFUNG)"/>
    <property type="match status" value="1"/>
</dbReference>
<proteinExistence type="inferred from homology"/>
<keyword evidence="3 8" id="KW-1133">Transmembrane helix</keyword>
<evidence type="ECO:0000256" key="8">
    <source>
        <dbReference type="SAM" id="Phobius"/>
    </source>
</evidence>
<evidence type="ECO:0000259" key="9">
    <source>
        <dbReference type="PROSITE" id="PS51371"/>
    </source>
</evidence>
<dbReference type="InterPro" id="IPR024002">
    <property type="entry name" value="For/NO2_transpt_CS"/>
</dbReference>
<feature type="transmembrane region" description="Helical" evidence="8">
    <location>
        <begin position="49"/>
        <end position="67"/>
    </location>
</feature>
<dbReference type="EMBL" id="CP022272">
    <property type="protein sequence ID" value="ASJ96422.1"/>
    <property type="molecule type" value="Genomic_DNA"/>
</dbReference>
<dbReference type="SMART" id="SM00116">
    <property type="entry name" value="CBS"/>
    <property type="match status" value="2"/>
</dbReference>
<evidence type="ECO:0000313" key="10">
    <source>
        <dbReference type="EMBL" id="ASJ96422.1"/>
    </source>
</evidence>
<dbReference type="InterPro" id="IPR046342">
    <property type="entry name" value="CBS_dom_sf"/>
</dbReference>
<feature type="transmembrane region" description="Helical" evidence="8">
    <location>
        <begin position="79"/>
        <end position="100"/>
    </location>
</feature>
<sequence length="513" mass="55176">MTIPNVVPVLARPAQVQAQSSEVLSLCQRAAHYGQEKATKGATQTLGQAMFAGAFIALAFVFYITVTTGASGDWGMVRLVGGLAFSLGLMLVVICGGELFTSSVLTSVAWAQKRISTKALLTCWGRVYLGNLCGALVMLMLILSAKMYLLDDGRWGLNALQIAQHKLHHSWSQAFALGILCNMLVCLGVWMTFASKEALTKAILLMLPVAMFVSSGFEHSIANLFMVPLGVAIKQFAIWGWYSPTGVSVEQFADLTLSHFVLNNLIPVTAGNIVGGGILVGLGYWWIEAKQKASPVQHGAQVTQHEPVLHSHPRAAQADVCHLNLVQDIATTSINLLSNASTRGASVMPKSIQKLNVSALMNSVPFTLSPELSVYDGLKGLNQAQLRGAPVIDSKGSLLGFVSQQDLLRSLWSEEFVRGIRYKVADLMQTRVLTVAPDDAVADLIEVMVVDRDKLFPVSDMGVLTGNAYASYEERLRHASASKPSSFPVVSEGKLVGVITREAVVAKVCAIYA</sequence>
<keyword evidence="7" id="KW-0129">CBS domain</keyword>
<dbReference type="SUPFAM" id="SSF54631">
    <property type="entry name" value="CBS-domain pair"/>
    <property type="match status" value="1"/>
</dbReference>
<keyword evidence="2 8" id="KW-0812">Transmembrane</keyword>